<evidence type="ECO:0000256" key="1">
    <source>
        <dbReference type="ARBA" id="ARBA00000868"/>
    </source>
</evidence>
<keyword evidence="9" id="KW-0963">Cytoplasm</keyword>
<dbReference type="GO" id="GO:0044209">
    <property type="term" value="P:AMP salvage"/>
    <property type="evidence" value="ECO:0007669"/>
    <property type="project" value="TreeGrafter"/>
</dbReference>
<evidence type="ECO:0000256" key="7">
    <source>
        <dbReference type="ARBA" id="ARBA00011893"/>
    </source>
</evidence>
<dbReference type="EC" id="2.4.2.7" evidence="7"/>
<evidence type="ECO:0000256" key="4">
    <source>
        <dbReference type="ARBA" id="ARBA00004659"/>
    </source>
</evidence>
<dbReference type="AlphaFoldDB" id="A0AA35TYJ8"/>
<proteinExistence type="inferred from homology"/>
<comment type="similarity">
    <text evidence="5">Belongs to the purine/pyrimidine phosphoribosyltransferase family.</text>
</comment>
<evidence type="ECO:0000256" key="11">
    <source>
        <dbReference type="ARBA" id="ARBA00022679"/>
    </source>
</evidence>
<dbReference type="SUPFAM" id="SSF53271">
    <property type="entry name" value="PRTase-like"/>
    <property type="match status" value="1"/>
</dbReference>
<evidence type="ECO:0000256" key="2">
    <source>
        <dbReference type="ARBA" id="ARBA00003968"/>
    </source>
</evidence>
<evidence type="ECO:0000259" key="13">
    <source>
        <dbReference type="Pfam" id="PF00156"/>
    </source>
</evidence>
<sequence length="176" mass="18583">MAINIADYIRNVPDFPVAGVQFKDITSLLLSPAAFSDTIDRMVAHAGASKPDCLAAIDSRGFLFAAPMAVRMQLPLLLIRKAGKLPGETLEFDYSLEYGNSTLEIHAGDITPGHRVLIIDDLLATGGSLNAAVSLIEKAGGITASIGVVIELIGLGGRDALSGYHLFSLVSFEVDE</sequence>
<evidence type="ECO:0000256" key="10">
    <source>
        <dbReference type="ARBA" id="ARBA00022676"/>
    </source>
</evidence>
<name>A0AA35TYJ8_GEOBA</name>
<dbReference type="NCBIfam" id="NF002634">
    <property type="entry name" value="PRK02304.1-3"/>
    <property type="match status" value="1"/>
</dbReference>
<organism evidence="14 15">
    <name type="scientific">Geodia barretti</name>
    <name type="common">Barrett's horny sponge</name>
    <dbReference type="NCBI Taxonomy" id="519541"/>
    <lineage>
        <taxon>Eukaryota</taxon>
        <taxon>Metazoa</taxon>
        <taxon>Porifera</taxon>
        <taxon>Demospongiae</taxon>
        <taxon>Heteroscleromorpha</taxon>
        <taxon>Tetractinellida</taxon>
        <taxon>Astrophorina</taxon>
        <taxon>Geodiidae</taxon>
        <taxon>Geodia</taxon>
    </lineage>
</organism>
<comment type="function">
    <text evidence="2">Catalyzes a salvage reaction resulting in the formation of AMP, that is energically less costly than de novo synthesis.</text>
</comment>
<evidence type="ECO:0000256" key="3">
    <source>
        <dbReference type="ARBA" id="ARBA00004496"/>
    </source>
</evidence>
<gene>
    <name evidence="14" type="ORF">GBAR_LOCUS30974</name>
</gene>
<dbReference type="NCBIfam" id="NF002636">
    <property type="entry name" value="PRK02304.1-5"/>
    <property type="match status" value="1"/>
</dbReference>
<dbReference type="FunFam" id="3.40.50.2020:FF:000004">
    <property type="entry name" value="Adenine phosphoribosyltransferase"/>
    <property type="match status" value="1"/>
</dbReference>
<comment type="subunit">
    <text evidence="6">Homodimer.</text>
</comment>
<keyword evidence="10 14" id="KW-0328">Glycosyltransferase</keyword>
<evidence type="ECO:0000313" key="14">
    <source>
        <dbReference type="EMBL" id="CAI8056880.1"/>
    </source>
</evidence>
<dbReference type="GO" id="GO:0006166">
    <property type="term" value="P:purine ribonucleoside salvage"/>
    <property type="evidence" value="ECO:0007669"/>
    <property type="project" value="UniProtKB-KW"/>
</dbReference>
<dbReference type="GO" id="GO:0002055">
    <property type="term" value="F:adenine binding"/>
    <property type="evidence" value="ECO:0007669"/>
    <property type="project" value="TreeGrafter"/>
</dbReference>
<comment type="pathway">
    <text evidence="4">Purine metabolism; AMP biosynthesis via salvage pathway; AMP from adenine: step 1/1.</text>
</comment>
<dbReference type="EMBL" id="CASHTH010004402">
    <property type="protein sequence ID" value="CAI8056880.1"/>
    <property type="molecule type" value="Genomic_DNA"/>
</dbReference>
<dbReference type="GO" id="GO:0005737">
    <property type="term" value="C:cytoplasm"/>
    <property type="evidence" value="ECO:0007669"/>
    <property type="project" value="UniProtKB-SubCell"/>
</dbReference>
<reference evidence="14" key="1">
    <citation type="submission" date="2023-03" db="EMBL/GenBank/DDBJ databases">
        <authorList>
            <person name="Steffen K."/>
            <person name="Cardenas P."/>
        </authorList>
    </citation>
    <scope>NUCLEOTIDE SEQUENCE</scope>
</reference>
<keyword evidence="15" id="KW-1185">Reference proteome</keyword>
<keyword evidence="11" id="KW-0808">Transferase</keyword>
<dbReference type="InterPro" id="IPR029057">
    <property type="entry name" value="PRTase-like"/>
</dbReference>
<evidence type="ECO:0000256" key="5">
    <source>
        <dbReference type="ARBA" id="ARBA00008391"/>
    </source>
</evidence>
<dbReference type="Pfam" id="PF00156">
    <property type="entry name" value="Pribosyltran"/>
    <property type="match status" value="1"/>
</dbReference>
<evidence type="ECO:0000256" key="9">
    <source>
        <dbReference type="ARBA" id="ARBA00022490"/>
    </source>
</evidence>
<dbReference type="Proteomes" id="UP001174909">
    <property type="component" value="Unassembled WGS sequence"/>
</dbReference>
<evidence type="ECO:0000256" key="6">
    <source>
        <dbReference type="ARBA" id="ARBA00011738"/>
    </source>
</evidence>
<dbReference type="PANTHER" id="PTHR32315">
    <property type="entry name" value="ADENINE PHOSPHORIBOSYLTRANSFERASE"/>
    <property type="match status" value="1"/>
</dbReference>
<dbReference type="Gene3D" id="3.40.50.2020">
    <property type="match status" value="1"/>
</dbReference>
<comment type="subcellular location">
    <subcellularLocation>
        <location evidence="3">Cytoplasm</location>
    </subcellularLocation>
</comment>
<dbReference type="GO" id="GO:0006168">
    <property type="term" value="P:adenine salvage"/>
    <property type="evidence" value="ECO:0007669"/>
    <property type="project" value="InterPro"/>
</dbReference>
<feature type="domain" description="Phosphoribosyltransferase" evidence="13">
    <location>
        <begin position="48"/>
        <end position="150"/>
    </location>
</feature>
<protein>
    <recommendedName>
        <fullName evidence="8">Adenine phosphoribosyltransferase</fullName>
        <ecNumber evidence="7">2.4.2.7</ecNumber>
    </recommendedName>
</protein>
<dbReference type="InterPro" id="IPR005764">
    <property type="entry name" value="Ade_phspho_trans"/>
</dbReference>
<dbReference type="InterPro" id="IPR050054">
    <property type="entry name" value="UPRTase/APRTase"/>
</dbReference>
<dbReference type="GO" id="GO:0016208">
    <property type="term" value="F:AMP binding"/>
    <property type="evidence" value="ECO:0007669"/>
    <property type="project" value="TreeGrafter"/>
</dbReference>
<keyword evidence="12" id="KW-0660">Purine salvage</keyword>
<evidence type="ECO:0000256" key="12">
    <source>
        <dbReference type="ARBA" id="ARBA00022726"/>
    </source>
</evidence>
<dbReference type="HAMAP" id="MF_00004">
    <property type="entry name" value="Aden_phosphoribosyltr"/>
    <property type="match status" value="1"/>
</dbReference>
<dbReference type="InterPro" id="IPR000836">
    <property type="entry name" value="PRTase_dom"/>
</dbReference>
<evidence type="ECO:0000313" key="15">
    <source>
        <dbReference type="Proteomes" id="UP001174909"/>
    </source>
</evidence>
<evidence type="ECO:0000256" key="8">
    <source>
        <dbReference type="ARBA" id="ARBA00017366"/>
    </source>
</evidence>
<comment type="caution">
    <text evidence="14">The sequence shown here is derived from an EMBL/GenBank/DDBJ whole genome shotgun (WGS) entry which is preliminary data.</text>
</comment>
<accession>A0AA35TYJ8</accession>
<dbReference type="GO" id="GO:0003999">
    <property type="term" value="F:adenine phosphoribosyltransferase activity"/>
    <property type="evidence" value="ECO:0007669"/>
    <property type="project" value="UniProtKB-EC"/>
</dbReference>
<dbReference type="PANTHER" id="PTHR32315:SF3">
    <property type="entry name" value="ADENINE PHOSPHORIBOSYLTRANSFERASE"/>
    <property type="match status" value="1"/>
</dbReference>
<dbReference type="CDD" id="cd06223">
    <property type="entry name" value="PRTases_typeI"/>
    <property type="match status" value="1"/>
</dbReference>
<comment type="catalytic activity">
    <reaction evidence="1">
        <text>AMP + diphosphate = 5-phospho-alpha-D-ribose 1-diphosphate + adenine</text>
        <dbReference type="Rhea" id="RHEA:16609"/>
        <dbReference type="ChEBI" id="CHEBI:16708"/>
        <dbReference type="ChEBI" id="CHEBI:33019"/>
        <dbReference type="ChEBI" id="CHEBI:58017"/>
        <dbReference type="ChEBI" id="CHEBI:456215"/>
        <dbReference type="EC" id="2.4.2.7"/>
    </reaction>
</comment>